<keyword evidence="6" id="KW-0805">Transcription regulation</keyword>
<evidence type="ECO:0000256" key="1">
    <source>
        <dbReference type="ARBA" id="ARBA00004123"/>
    </source>
</evidence>
<keyword evidence="11" id="KW-0131">Cell cycle</keyword>
<dbReference type="GO" id="GO:0003677">
    <property type="term" value="F:DNA binding"/>
    <property type="evidence" value="ECO:0007669"/>
    <property type="project" value="UniProtKB-KW"/>
</dbReference>
<protein>
    <recommendedName>
        <fullName evidence="3">Protein BANP</fullName>
    </recommendedName>
</protein>
<dbReference type="PANTHER" id="PTHR16243:SF2">
    <property type="entry name" value="PROTEIN BANP"/>
    <property type="match status" value="1"/>
</dbReference>
<dbReference type="PROSITE" id="PS51457">
    <property type="entry name" value="BEN"/>
    <property type="match status" value="1"/>
</dbReference>
<keyword evidence="8" id="KW-0238">DNA-binding</keyword>
<keyword evidence="5" id="KW-0156">Chromatin regulator</keyword>
<comment type="caution">
    <text evidence="13">The sequence shown here is derived from an EMBL/GenBank/DDBJ whole genome shotgun (WGS) entry which is preliminary data.</text>
</comment>
<dbReference type="EMBL" id="BMAO01005133">
    <property type="protein sequence ID" value="GFQ99308.1"/>
    <property type="molecule type" value="Genomic_DNA"/>
</dbReference>
<dbReference type="AlphaFoldDB" id="A0A8X6GAQ6"/>
<keyword evidence="14" id="KW-1185">Reference proteome</keyword>
<proteinExistence type="inferred from homology"/>
<evidence type="ECO:0000256" key="2">
    <source>
        <dbReference type="ARBA" id="ARBA00009735"/>
    </source>
</evidence>
<keyword evidence="9" id="KW-0804">Transcription</keyword>
<evidence type="ECO:0000256" key="5">
    <source>
        <dbReference type="ARBA" id="ARBA00022853"/>
    </source>
</evidence>
<feature type="non-terminal residue" evidence="13">
    <location>
        <position position="1"/>
    </location>
</feature>
<evidence type="ECO:0000256" key="11">
    <source>
        <dbReference type="ARBA" id="ARBA00023306"/>
    </source>
</evidence>
<gene>
    <name evidence="13" type="primary">BANP</name>
    <name evidence="13" type="ORF">TNCT_577241</name>
</gene>
<reference evidence="13" key="1">
    <citation type="submission" date="2020-07" db="EMBL/GenBank/DDBJ databases">
        <title>Multicomponent nature underlies the extraordinary mechanical properties of spider dragline silk.</title>
        <authorList>
            <person name="Kono N."/>
            <person name="Nakamura H."/>
            <person name="Mori M."/>
            <person name="Yoshida Y."/>
            <person name="Ohtoshi R."/>
            <person name="Malay A.D."/>
            <person name="Moran D.A.P."/>
            <person name="Tomita M."/>
            <person name="Numata K."/>
            <person name="Arakawa K."/>
        </authorList>
    </citation>
    <scope>NUCLEOTIDE SEQUENCE</scope>
</reference>
<sequence>MNSAQCVSKVLERIVENMDSFSQTENITHLVDSVSKIGSYALKKSLPCSLLRNVIMVLNKFQLDCNSHLASTFLNEVYQFYKTENLCINFKLALLSCLRPAVETEILQLLNRCNDVHHADDLSLVKSTVLESCLPMACIENPSVLHKVNCILKESLIITNEKNFQILDEFIRQFKIMEPPQKILKIDDNELKEILLNMQSSFQSKLKTIEEKIEGVSSKYHLLEKKIEDILTNIKESALKVSSPRLSVPNEACSPKFMSLNHEDAYPNGSWLGDPNDINLRVRCHISPLELETINNSCPTAEKMALTLLDHLFDRETQARSNISGTGKHGKEQLDPLKIYGIKCHVMHMFGVNHKEWLRIKQNIDSKCRFAFRRKRKGLPLTVKGFRD</sequence>
<keyword evidence="4" id="KW-0678">Repressor</keyword>
<dbReference type="GO" id="GO:0005634">
    <property type="term" value="C:nucleus"/>
    <property type="evidence" value="ECO:0007669"/>
    <property type="project" value="UniProtKB-SubCell"/>
</dbReference>
<dbReference type="GO" id="GO:0006325">
    <property type="term" value="P:chromatin organization"/>
    <property type="evidence" value="ECO:0007669"/>
    <property type="project" value="UniProtKB-KW"/>
</dbReference>
<evidence type="ECO:0000256" key="7">
    <source>
        <dbReference type="ARBA" id="ARBA00023054"/>
    </source>
</evidence>
<evidence type="ECO:0000259" key="12">
    <source>
        <dbReference type="PROSITE" id="PS51457"/>
    </source>
</evidence>
<accession>A0A8X6GAQ6</accession>
<dbReference type="GO" id="GO:0042177">
    <property type="term" value="P:negative regulation of protein catabolic process"/>
    <property type="evidence" value="ECO:0007669"/>
    <property type="project" value="TreeGrafter"/>
</dbReference>
<dbReference type="InterPro" id="IPR042343">
    <property type="entry name" value="BANP"/>
</dbReference>
<name>A0A8X6GAQ6_TRICU</name>
<evidence type="ECO:0000256" key="9">
    <source>
        <dbReference type="ARBA" id="ARBA00023163"/>
    </source>
</evidence>
<dbReference type="Proteomes" id="UP000887116">
    <property type="component" value="Unassembled WGS sequence"/>
</dbReference>
<evidence type="ECO:0000256" key="10">
    <source>
        <dbReference type="ARBA" id="ARBA00023242"/>
    </source>
</evidence>
<dbReference type="SMART" id="SM01025">
    <property type="entry name" value="BEN"/>
    <property type="match status" value="1"/>
</dbReference>
<dbReference type="OrthoDB" id="10052653at2759"/>
<comment type="similarity">
    <text evidence="2">Belongs to the BANP/SMAR1 family.</text>
</comment>
<evidence type="ECO:0000313" key="13">
    <source>
        <dbReference type="EMBL" id="GFQ99308.1"/>
    </source>
</evidence>
<evidence type="ECO:0000256" key="3">
    <source>
        <dbReference type="ARBA" id="ARBA00015794"/>
    </source>
</evidence>
<keyword evidence="10" id="KW-0539">Nucleus</keyword>
<organism evidence="13 14">
    <name type="scientific">Trichonephila clavata</name>
    <name type="common">Joro spider</name>
    <name type="synonym">Nephila clavata</name>
    <dbReference type="NCBI Taxonomy" id="2740835"/>
    <lineage>
        <taxon>Eukaryota</taxon>
        <taxon>Metazoa</taxon>
        <taxon>Ecdysozoa</taxon>
        <taxon>Arthropoda</taxon>
        <taxon>Chelicerata</taxon>
        <taxon>Arachnida</taxon>
        <taxon>Araneae</taxon>
        <taxon>Araneomorphae</taxon>
        <taxon>Entelegynae</taxon>
        <taxon>Araneoidea</taxon>
        <taxon>Nephilidae</taxon>
        <taxon>Trichonephila</taxon>
    </lineage>
</organism>
<dbReference type="Pfam" id="PF10523">
    <property type="entry name" value="BEN"/>
    <property type="match status" value="1"/>
</dbReference>
<dbReference type="InterPro" id="IPR018379">
    <property type="entry name" value="BEN_domain"/>
</dbReference>
<dbReference type="GO" id="GO:0034504">
    <property type="term" value="P:protein localization to nucleus"/>
    <property type="evidence" value="ECO:0007669"/>
    <property type="project" value="TreeGrafter"/>
</dbReference>
<dbReference type="Gene3D" id="1.10.10.2590">
    <property type="entry name" value="BEN domain"/>
    <property type="match status" value="1"/>
</dbReference>
<comment type="subcellular location">
    <subcellularLocation>
        <location evidence="1">Nucleus</location>
    </subcellularLocation>
</comment>
<evidence type="ECO:0000256" key="4">
    <source>
        <dbReference type="ARBA" id="ARBA00022491"/>
    </source>
</evidence>
<keyword evidence="7" id="KW-0175">Coiled coil</keyword>
<feature type="domain" description="BEN" evidence="12">
    <location>
        <begin position="279"/>
        <end position="375"/>
    </location>
</feature>
<dbReference type="PANTHER" id="PTHR16243">
    <property type="entry name" value="BTG3-ASSOCIATED NUCLEAR PROTEIN BANP"/>
    <property type="match status" value="1"/>
</dbReference>
<evidence type="ECO:0000313" key="14">
    <source>
        <dbReference type="Proteomes" id="UP000887116"/>
    </source>
</evidence>
<evidence type="ECO:0000256" key="8">
    <source>
        <dbReference type="ARBA" id="ARBA00023125"/>
    </source>
</evidence>
<evidence type="ECO:0000256" key="6">
    <source>
        <dbReference type="ARBA" id="ARBA00023015"/>
    </source>
</evidence>